<dbReference type="PROSITE" id="PS00687">
    <property type="entry name" value="ALDEHYDE_DEHYDR_GLU"/>
    <property type="match status" value="1"/>
</dbReference>
<evidence type="ECO:0000256" key="5">
    <source>
        <dbReference type="SAM" id="Coils"/>
    </source>
</evidence>
<proteinExistence type="inferred from homology"/>
<dbReference type="Gene3D" id="3.40.605.10">
    <property type="entry name" value="Aldehyde Dehydrogenase, Chain A, domain 1"/>
    <property type="match status" value="1"/>
</dbReference>
<evidence type="ECO:0000256" key="3">
    <source>
        <dbReference type="PROSITE-ProRule" id="PRU10007"/>
    </source>
</evidence>
<feature type="coiled-coil region" evidence="5">
    <location>
        <begin position="41"/>
        <end position="94"/>
    </location>
</feature>
<keyword evidence="2 4" id="KW-0560">Oxidoreductase</keyword>
<feature type="domain" description="Aldehyde dehydrogenase" evidence="6">
    <location>
        <begin position="13"/>
        <end position="476"/>
    </location>
</feature>
<keyword evidence="5" id="KW-0175">Coiled coil</keyword>
<comment type="caution">
    <text evidence="7">The sequence shown here is derived from an EMBL/GenBank/DDBJ whole genome shotgun (WGS) entry which is preliminary data.</text>
</comment>
<dbReference type="Pfam" id="PF00171">
    <property type="entry name" value="Aldedh"/>
    <property type="match status" value="1"/>
</dbReference>
<dbReference type="Gene3D" id="3.40.309.10">
    <property type="entry name" value="Aldehyde Dehydrogenase, Chain A, domain 2"/>
    <property type="match status" value="1"/>
</dbReference>
<dbReference type="PROSITE" id="PS00070">
    <property type="entry name" value="ALDEHYDE_DEHYDR_CYS"/>
    <property type="match status" value="1"/>
</dbReference>
<comment type="similarity">
    <text evidence="1 4">Belongs to the aldehyde dehydrogenase family.</text>
</comment>
<evidence type="ECO:0000313" key="8">
    <source>
        <dbReference type="Proteomes" id="UP000276349"/>
    </source>
</evidence>
<dbReference type="InterPro" id="IPR015590">
    <property type="entry name" value="Aldehyde_DH_dom"/>
</dbReference>
<evidence type="ECO:0000259" key="6">
    <source>
        <dbReference type="Pfam" id="PF00171"/>
    </source>
</evidence>
<dbReference type="InterPro" id="IPR016160">
    <property type="entry name" value="Ald_DH_CS_CYS"/>
</dbReference>
<dbReference type="AlphaFoldDB" id="A0A431UX49"/>
<evidence type="ECO:0000256" key="2">
    <source>
        <dbReference type="ARBA" id="ARBA00023002"/>
    </source>
</evidence>
<protein>
    <submittedName>
        <fullName evidence="7">Aldehyde dehydrogenase family protein</fullName>
    </submittedName>
</protein>
<feature type="active site" evidence="3">
    <location>
        <position position="249"/>
    </location>
</feature>
<gene>
    <name evidence="7" type="ORF">EKG35_01765</name>
</gene>
<dbReference type="GO" id="GO:0016620">
    <property type="term" value="F:oxidoreductase activity, acting on the aldehyde or oxo group of donors, NAD or NADP as acceptor"/>
    <property type="evidence" value="ECO:0007669"/>
    <property type="project" value="InterPro"/>
</dbReference>
<dbReference type="FunFam" id="3.40.605.10:FF:000007">
    <property type="entry name" value="NAD/NADP-dependent betaine aldehyde dehydrogenase"/>
    <property type="match status" value="1"/>
</dbReference>
<dbReference type="EMBL" id="RXNR01000003">
    <property type="protein sequence ID" value="RTQ96120.1"/>
    <property type="molecule type" value="Genomic_DNA"/>
</dbReference>
<dbReference type="InterPro" id="IPR016161">
    <property type="entry name" value="Ald_DH/histidinol_DH"/>
</dbReference>
<name>A0A431UX49_9BACI</name>
<dbReference type="CDD" id="cd07097">
    <property type="entry name" value="ALDH_KGSADH-YcbD"/>
    <property type="match status" value="1"/>
</dbReference>
<reference evidence="7 8" key="1">
    <citation type="submission" date="2018-12" db="EMBL/GenBank/DDBJ databases">
        <authorList>
            <person name="Yu L."/>
        </authorList>
    </citation>
    <scope>NUCLEOTIDE SEQUENCE [LARGE SCALE GENOMIC DNA]</scope>
    <source>
        <strain evidence="7 8">S5H2222</strain>
    </source>
</reference>
<dbReference type="SUPFAM" id="SSF53720">
    <property type="entry name" value="ALDH-like"/>
    <property type="match status" value="1"/>
</dbReference>
<dbReference type="InterPro" id="IPR029510">
    <property type="entry name" value="Ald_DH_CS_GLU"/>
</dbReference>
<dbReference type="InterPro" id="IPR016162">
    <property type="entry name" value="Ald_DH_N"/>
</dbReference>
<dbReference type="Proteomes" id="UP000276349">
    <property type="component" value="Unassembled WGS sequence"/>
</dbReference>
<dbReference type="OrthoDB" id="9762913at2"/>
<dbReference type="FunFam" id="3.40.309.10:FF:000012">
    <property type="entry name" value="Betaine aldehyde dehydrogenase"/>
    <property type="match status" value="1"/>
</dbReference>
<evidence type="ECO:0000313" key="7">
    <source>
        <dbReference type="EMBL" id="RTQ96120.1"/>
    </source>
</evidence>
<evidence type="ECO:0000256" key="4">
    <source>
        <dbReference type="RuleBase" id="RU003345"/>
    </source>
</evidence>
<dbReference type="RefSeq" id="WP_126292594.1">
    <property type="nucleotide sequence ID" value="NZ_CP155468.1"/>
</dbReference>
<dbReference type="NCBIfam" id="NF042993">
    <property type="entry name" value="AlphKGSA_gudD"/>
    <property type="match status" value="1"/>
</dbReference>
<dbReference type="InterPro" id="IPR016163">
    <property type="entry name" value="Ald_DH_C"/>
</dbReference>
<keyword evidence="8" id="KW-1185">Reference proteome</keyword>
<accession>A0A431UX49</accession>
<dbReference type="PANTHER" id="PTHR11699">
    <property type="entry name" value="ALDEHYDE DEHYDROGENASE-RELATED"/>
    <property type="match status" value="1"/>
</dbReference>
<sequence length="481" mass="51283">MADLFLNYINGEWRESGSGQLIDSINPANREVIGSVQSSTIEDVNDAIQAANDAKKSWRQLGQYNRGQILYKVAEILEKNLEDVAQNLTKEMGKTLPEAIGETQRGISILKYYASEGTRKEGDVIPSSDKDALMFTKRVPLGVVGIITPWNFPVAIPIWKIAPALVYGNTVVFKPASEAAVTAAKIVKCFDEAGLPPGVLNFITGSGSKVGDALINSKNIHGITFTGSENTGALVAKAASANGVKYQLEMGGKNPVIVLDDANLNSAVSAVLSGAFKSTGQKCTASSRVIVQSGIYEQFKSALLEETSKITIGDGLLSDTWMGPCASESQYNTVLEYIQIGKDEGANVIFGGKPVETSSSGFYVEPTIFENVTSNMRIAQEEIFGPVIALIKVDSTDEAVEVANDTRYGLSASLFTTNIGSALTFMDEIEAGLVRVNAESAGVELQAPFGGMKSSSSGTREQGEAAKEFYTSIKTVFVKAE</sequence>
<dbReference type="InterPro" id="IPR054869">
    <property type="entry name" value="AlphKGSA_gudD"/>
</dbReference>
<organism evidence="7 8">
    <name type="scientific">Lysinibacillus telephonicus</name>
    <dbReference type="NCBI Taxonomy" id="1714840"/>
    <lineage>
        <taxon>Bacteria</taxon>
        <taxon>Bacillati</taxon>
        <taxon>Bacillota</taxon>
        <taxon>Bacilli</taxon>
        <taxon>Bacillales</taxon>
        <taxon>Bacillaceae</taxon>
        <taxon>Lysinibacillus</taxon>
    </lineage>
</organism>
<evidence type="ECO:0000256" key="1">
    <source>
        <dbReference type="ARBA" id="ARBA00009986"/>
    </source>
</evidence>